<comment type="subcellular location">
    <subcellularLocation>
        <location evidence="2">Cytoplasm</location>
    </subcellularLocation>
</comment>
<keyword evidence="7" id="KW-0436">Ligase</keyword>
<evidence type="ECO:0000259" key="17">
    <source>
        <dbReference type="PROSITE" id="PS50860"/>
    </source>
</evidence>
<evidence type="ECO:0000256" key="11">
    <source>
        <dbReference type="ARBA" id="ARBA00022840"/>
    </source>
</evidence>
<keyword evidence="10" id="KW-0862">Zinc</keyword>
<dbReference type="FunFam" id="3.10.310.40:FF:000001">
    <property type="entry name" value="Alanine--tRNA ligase"/>
    <property type="match status" value="1"/>
</dbReference>
<evidence type="ECO:0000313" key="18">
    <source>
        <dbReference type="EMBL" id="SET56785.1"/>
    </source>
</evidence>
<name>A0A1I0FFU1_9BACI</name>
<evidence type="ECO:0000256" key="10">
    <source>
        <dbReference type="ARBA" id="ARBA00022833"/>
    </source>
</evidence>
<evidence type="ECO:0000256" key="16">
    <source>
        <dbReference type="SAM" id="Coils"/>
    </source>
</evidence>
<dbReference type="InterPro" id="IPR012947">
    <property type="entry name" value="tRNA_SAD"/>
</dbReference>
<dbReference type="Pfam" id="PF02272">
    <property type="entry name" value="DHHA1"/>
    <property type="match status" value="1"/>
</dbReference>
<dbReference type="GO" id="GO:0005737">
    <property type="term" value="C:cytoplasm"/>
    <property type="evidence" value="ECO:0007669"/>
    <property type="project" value="UniProtKB-SubCell"/>
</dbReference>
<comment type="cofactor">
    <cofactor evidence="1">
        <name>Zn(2+)</name>
        <dbReference type="ChEBI" id="CHEBI:29105"/>
    </cofactor>
</comment>
<dbReference type="STRING" id="930131.SAMN05216389_11517"/>
<dbReference type="InterPro" id="IPR018165">
    <property type="entry name" value="Ala-tRNA-synth_IIc_core"/>
</dbReference>
<keyword evidence="11" id="KW-0067">ATP-binding</keyword>
<keyword evidence="13" id="KW-0648">Protein biosynthesis</keyword>
<dbReference type="PANTHER" id="PTHR43462">
    <property type="entry name" value="ALANYL-TRNA EDITING PROTEIN"/>
    <property type="match status" value="1"/>
</dbReference>
<dbReference type="GO" id="GO:0006419">
    <property type="term" value="P:alanyl-tRNA aminoacylation"/>
    <property type="evidence" value="ECO:0007669"/>
    <property type="project" value="InterPro"/>
</dbReference>
<evidence type="ECO:0000256" key="4">
    <source>
        <dbReference type="ARBA" id="ARBA00013168"/>
    </source>
</evidence>
<proteinExistence type="inferred from homology"/>
<dbReference type="EC" id="6.1.1.7" evidence="4"/>
<dbReference type="SUPFAM" id="SSF55186">
    <property type="entry name" value="ThrRS/AlaRS common domain"/>
    <property type="match status" value="1"/>
</dbReference>
<evidence type="ECO:0000256" key="1">
    <source>
        <dbReference type="ARBA" id="ARBA00001947"/>
    </source>
</evidence>
<dbReference type="GO" id="GO:0046872">
    <property type="term" value="F:metal ion binding"/>
    <property type="evidence" value="ECO:0007669"/>
    <property type="project" value="UniProtKB-KW"/>
</dbReference>
<keyword evidence="9" id="KW-0547">Nucleotide-binding</keyword>
<dbReference type="InterPro" id="IPR018163">
    <property type="entry name" value="Thr/Ala-tRNA-synth_IIc_edit"/>
</dbReference>
<feature type="coiled-coil region" evidence="16">
    <location>
        <begin position="254"/>
        <end position="288"/>
    </location>
</feature>
<reference evidence="18 19" key="1">
    <citation type="submission" date="2016-10" db="EMBL/GenBank/DDBJ databases">
        <authorList>
            <person name="de Groot N.N."/>
        </authorList>
    </citation>
    <scope>NUCLEOTIDE SEQUENCE [LARGE SCALE GENOMIC DNA]</scope>
    <source>
        <strain evidence="18 19">IBRC-M 10780</strain>
    </source>
</reference>
<accession>A0A1I0FFU1</accession>
<evidence type="ECO:0000256" key="14">
    <source>
        <dbReference type="ARBA" id="ARBA00023146"/>
    </source>
</evidence>
<dbReference type="RefSeq" id="WP_090871192.1">
    <property type="nucleotide sequence ID" value="NZ_FOHE01000015.1"/>
</dbReference>
<evidence type="ECO:0000256" key="9">
    <source>
        <dbReference type="ARBA" id="ARBA00022741"/>
    </source>
</evidence>
<dbReference type="Gene3D" id="3.10.310.40">
    <property type="match status" value="1"/>
</dbReference>
<dbReference type="PROSITE" id="PS50860">
    <property type="entry name" value="AA_TRNA_LIGASE_II_ALA"/>
    <property type="match status" value="1"/>
</dbReference>
<evidence type="ECO:0000256" key="3">
    <source>
        <dbReference type="ARBA" id="ARBA00008226"/>
    </source>
</evidence>
<dbReference type="SUPFAM" id="SSF50447">
    <property type="entry name" value="Translation proteins"/>
    <property type="match status" value="1"/>
</dbReference>
<dbReference type="PANTHER" id="PTHR43462:SF1">
    <property type="entry name" value="ALANYL-TRNA EDITING PROTEIN AARSD1"/>
    <property type="match status" value="1"/>
</dbReference>
<dbReference type="Gene3D" id="2.40.30.130">
    <property type="match status" value="1"/>
</dbReference>
<evidence type="ECO:0000256" key="8">
    <source>
        <dbReference type="ARBA" id="ARBA00022723"/>
    </source>
</evidence>
<evidence type="ECO:0000256" key="6">
    <source>
        <dbReference type="ARBA" id="ARBA00022555"/>
    </source>
</evidence>
<dbReference type="Pfam" id="PF01411">
    <property type="entry name" value="tRNA-synt_2c"/>
    <property type="match status" value="1"/>
</dbReference>
<dbReference type="InterPro" id="IPR009000">
    <property type="entry name" value="Transl_B-barrel_sf"/>
</dbReference>
<gene>
    <name evidence="18" type="ORF">SAMN05216389_11517</name>
</gene>
<evidence type="ECO:0000256" key="5">
    <source>
        <dbReference type="ARBA" id="ARBA00017959"/>
    </source>
</evidence>
<evidence type="ECO:0000256" key="2">
    <source>
        <dbReference type="ARBA" id="ARBA00004496"/>
    </source>
</evidence>
<organism evidence="18 19">
    <name type="scientific">Oceanobacillus limi</name>
    <dbReference type="NCBI Taxonomy" id="930131"/>
    <lineage>
        <taxon>Bacteria</taxon>
        <taxon>Bacillati</taxon>
        <taxon>Bacillota</taxon>
        <taxon>Bacilli</taxon>
        <taxon>Bacillales</taxon>
        <taxon>Bacillaceae</taxon>
        <taxon>Oceanobacillus</taxon>
    </lineage>
</organism>
<keyword evidence="19" id="KW-1185">Reference proteome</keyword>
<keyword evidence="14 18" id="KW-0030">Aminoacyl-tRNA synthetase</keyword>
<feature type="domain" description="Alanyl-transfer RNA synthetases family profile" evidence="17">
    <location>
        <begin position="1"/>
        <end position="238"/>
    </location>
</feature>
<dbReference type="InterPro" id="IPR003156">
    <property type="entry name" value="DHHA1_dom"/>
</dbReference>
<keyword evidence="12" id="KW-0694">RNA-binding</keyword>
<keyword evidence="16" id="KW-0175">Coiled coil</keyword>
<dbReference type="SMART" id="SM00863">
    <property type="entry name" value="tRNA_SAD"/>
    <property type="match status" value="1"/>
</dbReference>
<evidence type="ECO:0000313" key="19">
    <source>
        <dbReference type="Proteomes" id="UP000198618"/>
    </source>
</evidence>
<dbReference type="GO" id="GO:0004813">
    <property type="term" value="F:alanine-tRNA ligase activity"/>
    <property type="evidence" value="ECO:0007669"/>
    <property type="project" value="UniProtKB-EC"/>
</dbReference>
<evidence type="ECO:0000256" key="12">
    <source>
        <dbReference type="ARBA" id="ARBA00022884"/>
    </source>
</evidence>
<dbReference type="Pfam" id="PF07973">
    <property type="entry name" value="tRNA_SAD"/>
    <property type="match status" value="1"/>
</dbReference>
<evidence type="ECO:0000256" key="13">
    <source>
        <dbReference type="ARBA" id="ARBA00022917"/>
    </source>
</evidence>
<dbReference type="InterPro" id="IPR051335">
    <property type="entry name" value="Alanyl-tRNA_Editing_Enzymes"/>
</dbReference>
<dbReference type="GO" id="GO:0002161">
    <property type="term" value="F:aminoacyl-tRNA deacylase activity"/>
    <property type="evidence" value="ECO:0007669"/>
    <property type="project" value="UniProtKB-ARBA"/>
</dbReference>
<dbReference type="OrthoDB" id="9812949at2"/>
<dbReference type="GO" id="GO:0005524">
    <property type="term" value="F:ATP binding"/>
    <property type="evidence" value="ECO:0007669"/>
    <property type="project" value="UniProtKB-KW"/>
</dbReference>
<comment type="similarity">
    <text evidence="3">Belongs to the class-II aminoacyl-tRNA synthetase family.</text>
</comment>
<dbReference type="EMBL" id="FOHE01000015">
    <property type="protein sequence ID" value="SET56785.1"/>
    <property type="molecule type" value="Genomic_DNA"/>
</dbReference>
<dbReference type="GO" id="GO:0000049">
    <property type="term" value="F:tRNA binding"/>
    <property type="evidence" value="ECO:0007669"/>
    <property type="project" value="UniProtKB-KW"/>
</dbReference>
<evidence type="ECO:0000256" key="7">
    <source>
        <dbReference type="ARBA" id="ARBA00022598"/>
    </source>
</evidence>
<dbReference type="InterPro" id="IPR018164">
    <property type="entry name" value="Ala-tRNA-synth_IIc_N"/>
</dbReference>
<dbReference type="AlphaFoldDB" id="A0A1I0FFU1"/>
<sequence>METEKLFYHDPYLCSFKAKIQLAKRDEQGRHYVVLDQTAFYPIGGGQPHDTGTLDGMHVDDVKEVEGELRHYVDESFEFGKEIIGEIDWKRRFDHMQQHAGQHILSAAFEETYGHKTISFHLGKEICSIDIHTNELMDGELHKVEELANRIILENRPIETKWVSKDELANYTLRKELSVSNNIRLVIIPDFDYNGCGGTHPNSTGQVSSIKILHWEKQKKNIRVYFVCGNRVLKQLEEKHGVIQKLTASLSAPQEELEIAANRVLQQSKEYEKSISELKQKLMHHEADSLLSQATLIKDRRVVKSVFQNRPMQELQYIAKYITGKTSDHLVLFVNNADKKLQFVCASGESLPNDMNKLVKRVLPKIDGKGGGTKHIAQGGSEHVITAEELMELLVCEI</sequence>
<dbReference type="Gene3D" id="3.30.980.10">
    <property type="entry name" value="Threonyl-trna Synthetase, Chain A, domain 2"/>
    <property type="match status" value="1"/>
</dbReference>
<keyword evidence="8" id="KW-0479">Metal-binding</keyword>
<keyword evidence="6" id="KW-0820">tRNA-binding</keyword>
<protein>
    <recommendedName>
        <fullName evidence="5">Alanine--tRNA ligase</fullName>
        <ecNumber evidence="4">6.1.1.7</ecNumber>
    </recommendedName>
    <alternativeName>
        <fullName evidence="15">Alanyl-tRNA synthetase</fullName>
    </alternativeName>
</protein>
<dbReference type="Proteomes" id="UP000198618">
    <property type="component" value="Unassembled WGS sequence"/>
</dbReference>
<evidence type="ECO:0000256" key="15">
    <source>
        <dbReference type="ARBA" id="ARBA00032577"/>
    </source>
</evidence>